<dbReference type="Proteomes" id="UP001597399">
    <property type="component" value="Unassembled WGS sequence"/>
</dbReference>
<evidence type="ECO:0000313" key="3">
    <source>
        <dbReference type="Proteomes" id="UP001597399"/>
    </source>
</evidence>
<dbReference type="PANTHER" id="PTHR22617">
    <property type="entry name" value="CHEMOTAXIS SENSOR HISTIDINE KINASE-RELATED"/>
    <property type="match status" value="1"/>
</dbReference>
<reference evidence="3" key="1">
    <citation type="journal article" date="2019" name="Int. J. Syst. Evol. Microbiol.">
        <title>The Global Catalogue of Microorganisms (GCM) 10K type strain sequencing project: providing services to taxonomists for standard genome sequencing and annotation.</title>
        <authorList>
            <consortium name="The Broad Institute Genomics Platform"/>
            <consortium name="The Broad Institute Genome Sequencing Center for Infectious Disease"/>
            <person name="Wu L."/>
            <person name="Ma J."/>
        </authorList>
    </citation>
    <scope>NUCLEOTIDE SEQUENCE [LARGE SCALE GENOMIC DNA]</scope>
    <source>
        <strain evidence="3">TISTR 2466</strain>
    </source>
</reference>
<organism evidence="2 3">
    <name type="scientific">Sporolactobacillus shoreicorticis</name>
    <dbReference type="NCBI Taxonomy" id="1923877"/>
    <lineage>
        <taxon>Bacteria</taxon>
        <taxon>Bacillati</taxon>
        <taxon>Bacillota</taxon>
        <taxon>Bacilli</taxon>
        <taxon>Bacillales</taxon>
        <taxon>Sporolactobacillaceae</taxon>
        <taxon>Sporolactobacillus</taxon>
    </lineage>
</organism>
<proteinExistence type="predicted"/>
<dbReference type="Pfam" id="PF01584">
    <property type="entry name" value="CheW"/>
    <property type="match status" value="1"/>
</dbReference>
<evidence type="ECO:0000259" key="1">
    <source>
        <dbReference type="PROSITE" id="PS50851"/>
    </source>
</evidence>
<dbReference type="SUPFAM" id="SSF50341">
    <property type="entry name" value="CheW-like"/>
    <property type="match status" value="1"/>
</dbReference>
<dbReference type="PANTHER" id="PTHR22617:SF23">
    <property type="entry name" value="CHEMOTAXIS PROTEIN CHEW"/>
    <property type="match status" value="1"/>
</dbReference>
<feature type="domain" description="CheW-like" evidence="1">
    <location>
        <begin position="7"/>
        <end position="147"/>
    </location>
</feature>
<dbReference type="Gene3D" id="2.30.30.40">
    <property type="entry name" value="SH3 Domains"/>
    <property type="match status" value="1"/>
</dbReference>
<keyword evidence="3" id="KW-1185">Reference proteome</keyword>
<dbReference type="InterPro" id="IPR039315">
    <property type="entry name" value="CheW"/>
</dbReference>
<dbReference type="SMART" id="SM00260">
    <property type="entry name" value="CheW"/>
    <property type="match status" value="1"/>
</dbReference>
<name>A0ABW5SBU1_9BACL</name>
<dbReference type="EMBL" id="JBHUMQ010000057">
    <property type="protein sequence ID" value="MFD2696005.1"/>
    <property type="molecule type" value="Genomic_DNA"/>
</dbReference>
<protein>
    <submittedName>
        <fullName evidence="2">Chemotaxis protein CheW</fullName>
    </submittedName>
</protein>
<dbReference type="PROSITE" id="PS50851">
    <property type="entry name" value="CHEW"/>
    <property type="match status" value="1"/>
</dbReference>
<dbReference type="InterPro" id="IPR036061">
    <property type="entry name" value="CheW-like_dom_sf"/>
</dbReference>
<sequence>MAMSSEEYTGISLFVGSQEIGVLIKDIKEILEPVPILPVPVTHPLFAGLISVRGSIIPVLLLNLVFHASENPFSNKDKKYVVCVAGSETAALDIDAVGDTFSFGPGQLTDAKEDATNPDGLITKTVAFQDKEIPLLSIEKLIQFTTVLNAKEREAVGYSAIN</sequence>
<dbReference type="InterPro" id="IPR002545">
    <property type="entry name" value="CheW-lke_dom"/>
</dbReference>
<comment type="caution">
    <text evidence="2">The sequence shown here is derived from an EMBL/GenBank/DDBJ whole genome shotgun (WGS) entry which is preliminary data.</text>
</comment>
<dbReference type="RefSeq" id="WP_253061698.1">
    <property type="nucleotide sequence ID" value="NZ_JAMXWM010000010.1"/>
</dbReference>
<accession>A0ABW5SBU1</accession>
<evidence type="ECO:0000313" key="2">
    <source>
        <dbReference type="EMBL" id="MFD2696005.1"/>
    </source>
</evidence>
<dbReference type="Gene3D" id="2.40.50.180">
    <property type="entry name" value="CheA-289, Domain 4"/>
    <property type="match status" value="1"/>
</dbReference>
<gene>
    <name evidence="2" type="ORF">ACFSUE_20580</name>
</gene>